<dbReference type="OrthoDB" id="9804072at2"/>
<evidence type="ECO:0000313" key="6">
    <source>
        <dbReference type="EMBL" id="ADG99003.1"/>
    </source>
</evidence>
<dbReference type="PANTHER" id="PTHR10146">
    <property type="entry name" value="PROLINE SYNTHETASE CO-TRANSCRIBED BACTERIAL HOMOLOG PROTEIN"/>
    <property type="match status" value="1"/>
</dbReference>
<evidence type="ECO:0000313" key="7">
    <source>
        <dbReference type="Proteomes" id="UP000002247"/>
    </source>
</evidence>
<dbReference type="InterPro" id="IPR029066">
    <property type="entry name" value="PLP-binding_barrel"/>
</dbReference>
<evidence type="ECO:0000256" key="2">
    <source>
        <dbReference type="HAMAP-Rule" id="MF_02087"/>
    </source>
</evidence>
<dbReference type="GO" id="GO:0030170">
    <property type="term" value="F:pyridoxal phosphate binding"/>
    <property type="evidence" value="ECO:0007669"/>
    <property type="project" value="UniProtKB-UniRule"/>
</dbReference>
<dbReference type="eggNOG" id="COG0325">
    <property type="taxonomic scope" value="Bacteria"/>
</dbReference>
<comment type="cofactor">
    <cofactor evidence="3">
        <name>pyridoxal 5'-phosphate</name>
        <dbReference type="ChEBI" id="CHEBI:597326"/>
    </cofactor>
</comment>
<organism evidence="6 7">
    <name type="scientific">Segniliparus rotundus (strain ATCC BAA-972 / CDC 1076 / CIP 108378 / DSM 44985 / JCM 13578)</name>
    <dbReference type="NCBI Taxonomy" id="640132"/>
    <lineage>
        <taxon>Bacteria</taxon>
        <taxon>Bacillati</taxon>
        <taxon>Actinomycetota</taxon>
        <taxon>Actinomycetes</taxon>
        <taxon>Mycobacteriales</taxon>
        <taxon>Segniliparaceae</taxon>
        <taxon>Segniliparus</taxon>
    </lineage>
</organism>
<evidence type="ECO:0000259" key="5">
    <source>
        <dbReference type="Pfam" id="PF01168"/>
    </source>
</evidence>
<dbReference type="CDD" id="cd00635">
    <property type="entry name" value="PLPDE_III_YBL036c_like"/>
    <property type="match status" value="1"/>
</dbReference>
<evidence type="ECO:0000256" key="1">
    <source>
        <dbReference type="ARBA" id="ARBA00022898"/>
    </source>
</evidence>
<dbReference type="STRING" id="640132.Srot_2566"/>
<dbReference type="AlphaFoldDB" id="D6ZC34"/>
<dbReference type="Pfam" id="PF01168">
    <property type="entry name" value="Ala_racemase_N"/>
    <property type="match status" value="1"/>
</dbReference>
<dbReference type="InterPro" id="IPR011078">
    <property type="entry name" value="PyrdxlP_homeostasis"/>
</dbReference>
<sequence>MDRRTELAGRLEQVRERIASACAKSGRDACEVTLVVVTKFFPASDVALLYELGCREFGESRDQEARAKAAQLAEAAPQARWHMIGQIQRNKAKSIASWAHVVQSVDDSRLVAAFEKTAQPLDVLVQVSLDGDEKRSGAAAERVFELADQVEAASNLRLKGLMAIPPLGADPAQAFAALAALHAALKAAHPDATALSAGMSGDFETAIAAGSSCVRVGAAILGSRPIPSP</sequence>
<protein>
    <recommendedName>
        <fullName evidence="2">Pyridoxal phosphate homeostasis protein</fullName>
        <shortName evidence="2">PLP homeostasis protein</shortName>
    </recommendedName>
</protein>
<dbReference type="EMBL" id="CP001958">
    <property type="protein sequence ID" value="ADG99003.1"/>
    <property type="molecule type" value="Genomic_DNA"/>
</dbReference>
<dbReference type="SUPFAM" id="SSF51419">
    <property type="entry name" value="PLP-binding barrel"/>
    <property type="match status" value="1"/>
</dbReference>
<feature type="modified residue" description="N6-(pyridoxal phosphate)lysine" evidence="2 3">
    <location>
        <position position="39"/>
    </location>
</feature>
<dbReference type="KEGG" id="srt:Srot_2566"/>
<dbReference type="RefSeq" id="WP_013139452.1">
    <property type="nucleotide sequence ID" value="NC_014168.1"/>
</dbReference>
<dbReference type="InterPro" id="IPR001608">
    <property type="entry name" value="Ala_racemase_N"/>
</dbReference>
<keyword evidence="7" id="KW-1185">Reference proteome</keyword>
<comment type="similarity">
    <text evidence="2 4">Belongs to the pyridoxal phosphate-binding protein YggS/PROSC family.</text>
</comment>
<dbReference type="NCBIfam" id="TIGR00044">
    <property type="entry name" value="YggS family pyridoxal phosphate-dependent enzyme"/>
    <property type="match status" value="1"/>
</dbReference>
<comment type="function">
    <text evidence="2">Pyridoxal 5'-phosphate (PLP)-binding protein, which is involved in PLP homeostasis.</text>
</comment>
<name>D6ZC34_SEGRD</name>
<dbReference type="PROSITE" id="PS01211">
    <property type="entry name" value="UPF0001"/>
    <property type="match status" value="1"/>
</dbReference>
<dbReference type="PIRSF" id="PIRSF004848">
    <property type="entry name" value="YBL036c_PLPDEIII"/>
    <property type="match status" value="1"/>
</dbReference>
<dbReference type="HOGENOM" id="CLU_059988_0_0_11"/>
<dbReference type="Proteomes" id="UP000002247">
    <property type="component" value="Chromosome"/>
</dbReference>
<dbReference type="Gene3D" id="3.20.20.10">
    <property type="entry name" value="Alanine racemase"/>
    <property type="match status" value="1"/>
</dbReference>
<dbReference type="HAMAP" id="MF_02087">
    <property type="entry name" value="PLP_homeostasis"/>
    <property type="match status" value="1"/>
</dbReference>
<accession>D6ZC34</accession>
<evidence type="ECO:0000256" key="4">
    <source>
        <dbReference type="RuleBase" id="RU004514"/>
    </source>
</evidence>
<evidence type="ECO:0000256" key="3">
    <source>
        <dbReference type="PIRSR" id="PIRSR004848-1"/>
    </source>
</evidence>
<dbReference type="PANTHER" id="PTHR10146:SF14">
    <property type="entry name" value="PYRIDOXAL PHOSPHATE HOMEOSTASIS PROTEIN"/>
    <property type="match status" value="1"/>
</dbReference>
<feature type="domain" description="Alanine racemase N-terminal" evidence="5">
    <location>
        <begin position="13"/>
        <end position="225"/>
    </location>
</feature>
<gene>
    <name evidence="6" type="ordered locus">Srot_2566</name>
</gene>
<keyword evidence="1 2" id="KW-0663">Pyridoxal phosphate</keyword>
<reference evidence="6 7" key="1">
    <citation type="journal article" date="2010" name="Stand. Genomic Sci.">
        <title>Complete genome sequence of Segniliparus rotundus type strain (CDC 1076).</title>
        <authorList>
            <person name="Sikorski J."/>
            <person name="Lapidus A."/>
            <person name="Copeland A."/>
            <person name="Misra M."/>
            <person name="Glavina Del Rio T."/>
            <person name="Nolan M."/>
            <person name="Lucas S."/>
            <person name="Chen F."/>
            <person name="Tice H."/>
            <person name="Cheng J.F."/>
            <person name="Jando M."/>
            <person name="Schneider S."/>
            <person name="Bruce D."/>
            <person name="Goodwin L."/>
            <person name="Pitluck S."/>
            <person name="Liolios K."/>
            <person name="Mikhailova N."/>
            <person name="Pati A."/>
            <person name="Ivanova N."/>
            <person name="Mavromatis K."/>
            <person name="Chen A."/>
            <person name="Palaniappan K."/>
            <person name="Chertkov O."/>
            <person name="Land M."/>
            <person name="Hauser L."/>
            <person name="Chang Y.J."/>
            <person name="Jeffries C.D."/>
            <person name="Brettin T."/>
            <person name="Detter J.C."/>
            <person name="Han C."/>
            <person name="Rohde M."/>
            <person name="Goker M."/>
            <person name="Bristow J."/>
            <person name="Eisen J.A."/>
            <person name="Markowitz V."/>
            <person name="Hugenholtz P."/>
            <person name="Kyrpides N.C."/>
            <person name="Klenk H.P."/>
        </authorList>
    </citation>
    <scope>NUCLEOTIDE SEQUENCE [LARGE SCALE GENOMIC DNA]</scope>
    <source>
        <strain evidence="7">ATCC BAA-972 / CDC 1076 / CIP 108378 / DSM 44985 / JCM 13578</strain>
    </source>
</reference>
<proteinExistence type="inferred from homology"/>